<feature type="domain" description="ABC transporter" evidence="4">
    <location>
        <begin position="4"/>
        <end position="253"/>
    </location>
</feature>
<keyword evidence="2" id="KW-0547">Nucleotide-binding</keyword>
<keyword evidence="6" id="KW-1185">Reference proteome</keyword>
<keyword evidence="3 5" id="KW-0067">ATP-binding</keyword>
<dbReference type="GeneID" id="98299812"/>
<evidence type="ECO:0000259" key="4">
    <source>
        <dbReference type="PROSITE" id="PS50893"/>
    </source>
</evidence>
<comment type="caution">
    <text evidence="5">The sequence shown here is derived from an EMBL/GenBank/DDBJ whole genome shotgun (WGS) entry which is preliminary data.</text>
</comment>
<dbReference type="Pfam" id="PF08352">
    <property type="entry name" value="oligo_HPY"/>
    <property type="match status" value="1"/>
</dbReference>
<reference evidence="5 6" key="1">
    <citation type="submission" date="2014-03" db="EMBL/GenBank/DDBJ databases">
        <title>Genomics of Bifidobacteria.</title>
        <authorList>
            <person name="Ventura M."/>
            <person name="Milani C."/>
            <person name="Lugli G.A."/>
        </authorList>
    </citation>
    <scope>NUCLEOTIDE SEQUENCE [LARGE SCALE GENOMIC DNA]</scope>
    <source>
        <strain evidence="5 6">LMG 21775</strain>
    </source>
</reference>
<dbReference type="OrthoDB" id="4008250at2"/>
<keyword evidence="1" id="KW-0813">Transport</keyword>
<dbReference type="PROSITE" id="PS00211">
    <property type="entry name" value="ABC_TRANSPORTER_1"/>
    <property type="match status" value="2"/>
</dbReference>
<sequence>MSLLKVQNLSIEYDTPGIEAVKAVTDVNFELEQGEFVGLVGESGSGKSTLGFAITRLSKPPARISEGSVLFNGKDITTLSDEELRRQRQGGFAMVLQSGMNALNPVRTIRKHFQDIFKAHKHVAKDRWEARSEELIGKVGLPKSTLSRYPGELSGGMRQRVSIALALSLDPKLMVFDEPTTALDVLVQHDVMRTIRELQKSEGFTAVLISHDLGVVLESTQRVLVMHNGHIVEDASNADILSHPKDDYTKMLLSHYGDPRAEEVSVPGLSPRGTAKYEGAAQDLDSLTITVKDISKTYPARKRGEQPVKAVSNVSFTLKPGESLALVGASGSGKSTIAKMITGVENPTEGSITLGNTHVERMHSKRDLRKLHSDIQMVFQDPYAALNPLHNVEYILTRPIVNYTKLRGEDARKRMLELLETVGLTPVEQFAAKLPHQLSGGQRQRVVIARALASDPKVLVADEPVSMLDMTLRAGILALLDDLRVRLNVSMLYITHDLLSARLITDRIMVLNHGQIVERGQTAEVLQHPSDDYTVRLLDAIPKLEAHTEA</sequence>
<protein>
    <submittedName>
        <fullName evidence="5">ABC transporter, ATP-binding protein</fullName>
        <ecNumber evidence="5">3.6.3.24</ecNumber>
    </submittedName>
</protein>
<dbReference type="Gene3D" id="3.40.50.300">
    <property type="entry name" value="P-loop containing nucleotide triphosphate hydrolases"/>
    <property type="match status" value="2"/>
</dbReference>
<evidence type="ECO:0000313" key="6">
    <source>
        <dbReference type="Proteomes" id="UP000029050"/>
    </source>
</evidence>
<dbReference type="GO" id="GO:0005524">
    <property type="term" value="F:ATP binding"/>
    <property type="evidence" value="ECO:0007669"/>
    <property type="project" value="UniProtKB-KW"/>
</dbReference>
<dbReference type="InterPro" id="IPR027417">
    <property type="entry name" value="P-loop_NTPase"/>
</dbReference>
<evidence type="ECO:0000256" key="1">
    <source>
        <dbReference type="ARBA" id="ARBA00022448"/>
    </source>
</evidence>
<dbReference type="GO" id="GO:0015833">
    <property type="term" value="P:peptide transport"/>
    <property type="evidence" value="ECO:0007669"/>
    <property type="project" value="InterPro"/>
</dbReference>
<dbReference type="InterPro" id="IPR003439">
    <property type="entry name" value="ABC_transporter-like_ATP-bd"/>
</dbReference>
<dbReference type="SMART" id="SM00382">
    <property type="entry name" value="AAA"/>
    <property type="match status" value="2"/>
</dbReference>
<dbReference type="GO" id="GO:0055085">
    <property type="term" value="P:transmembrane transport"/>
    <property type="evidence" value="ECO:0007669"/>
    <property type="project" value="UniProtKB-ARBA"/>
</dbReference>
<organism evidence="5 6">
    <name type="scientific">Bifidobacterium psychraerophilum</name>
    <dbReference type="NCBI Taxonomy" id="218140"/>
    <lineage>
        <taxon>Bacteria</taxon>
        <taxon>Bacillati</taxon>
        <taxon>Actinomycetota</taxon>
        <taxon>Actinomycetes</taxon>
        <taxon>Bifidobacteriales</taxon>
        <taxon>Bifidobacteriaceae</taxon>
        <taxon>Bifidobacterium</taxon>
    </lineage>
</organism>
<dbReference type="NCBIfam" id="NF007739">
    <property type="entry name" value="PRK10419.1"/>
    <property type="match status" value="2"/>
</dbReference>
<dbReference type="PANTHER" id="PTHR43776:SF8">
    <property type="entry name" value="ABC TRANSPORTER, ATP-BINDING PROTEIN"/>
    <property type="match status" value="1"/>
</dbReference>
<keyword evidence="5" id="KW-0378">Hydrolase</keyword>
<accession>A0A087CHQ8</accession>
<evidence type="ECO:0000256" key="3">
    <source>
        <dbReference type="ARBA" id="ARBA00022840"/>
    </source>
</evidence>
<dbReference type="SUPFAM" id="SSF52540">
    <property type="entry name" value="P-loop containing nucleoside triphosphate hydrolases"/>
    <property type="match status" value="2"/>
</dbReference>
<dbReference type="GO" id="GO:0016887">
    <property type="term" value="F:ATP hydrolysis activity"/>
    <property type="evidence" value="ECO:0007669"/>
    <property type="project" value="InterPro"/>
</dbReference>
<dbReference type="STRING" id="218140.BPSY_0599"/>
<dbReference type="InterPro" id="IPR013563">
    <property type="entry name" value="Oligopep_ABC_C"/>
</dbReference>
<dbReference type="Pfam" id="PF00005">
    <property type="entry name" value="ABC_tran"/>
    <property type="match status" value="2"/>
</dbReference>
<proteinExistence type="predicted"/>
<gene>
    <name evidence="5" type="ORF">BPSY_0599</name>
</gene>
<name>A0A087CHQ8_9BIFI</name>
<dbReference type="RefSeq" id="WP_033496851.1">
    <property type="nucleotide sequence ID" value="NZ_BAABVZ010000001.1"/>
</dbReference>
<dbReference type="EMBL" id="JGZI01000008">
    <property type="protein sequence ID" value="KFI82808.1"/>
    <property type="molecule type" value="Genomic_DNA"/>
</dbReference>
<dbReference type="InterPro" id="IPR017871">
    <property type="entry name" value="ABC_transporter-like_CS"/>
</dbReference>
<dbReference type="CDD" id="cd03257">
    <property type="entry name" value="ABC_NikE_OppD_transporters"/>
    <property type="match status" value="2"/>
</dbReference>
<feature type="domain" description="ABC transporter" evidence="4">
    <location>
        <begin position="289"/>
        <end position="538"/>
    </location>
</feature>
<evidence type="ECO:0000313" key="5">
    <source>
        <dbReference type="EMBL" id="KFI82808.1"/>
    </source>
</evidence>
<dbReference type="PANTHER" id="PTHR43776">
    <property type="entry name" value="TRANSPORT ATP-BINDING PROTEIN"/>
    <property type="match status" value="1"/>
</dbReference>
<dbReference type="Proteomes" id="UP000029050">
    <property type="component" value="Unassembled WGS sequence"/>
</dbReference>
<evidence type="ECO:0000256" key="2">
    <source>
        <dbReference type="ARBA" id="ARBA00022741"/>
    </source>
</evidence>
<dbReference type="eggNOG" id="COG4172">
    <property type="taxonomic scope" value="Bacteria"/>
</dbReference>
<dbReference type="EC" id="3.6.3.24" evidence="5"/>
<dbReference type="InterPro" id="IPR050319">
    <property type="entry name" value="ABC_transp_ATP-bind"/>
</dbReference>
<dbReference type="AlphaFoldDB" id="A0A087CHQ8"/>
<dbReference type="NCBIfam" id="NF008453">
    <property type="entry name" value="PRK11308.1"/>
    <property type="match status" value="2"/>
</dbReference>
<dbReference type="PROSITE" id="PS50893">
    <property type="entry name" value="ABC_TRANSPORTER_2"/>
    <property type="match status" value="2"/>
</dbReference>
<dbReference type="InterPro" id="IPR003593">
    <property type="entry name" value="AAA+_ATPase"/>
</dbReference>